<sequence>MTKHGRTAVDTSAGGMPSLLSAWWREARDGREERGGRGRSEQAHLVDPSGSMGTAVLEELHQRTEGSILVDAAGQTAEEVHAEVLHRLGVDLSPGNRRNWRHALKRLGENRLVLIANAHRAGHTRGSSEPDRLLSRTVRDLRGRKVDAVVHLTPERLPHLAEVVFHLDGRDTGEADRPTPIRALALARPRVVPLRVWAELTAALGGEPVTKTVLRGVLGQFSAQLVSGEDGVAFVDESLAEELRRGTADDEIGRVDRHMNEWLRRISPEFRHPEGWAKSGPEGLYAATGLAMHAAQADFAEWLSSGDSEPRATLFKDLLRDGGLLAHIPQTALMDAACCTFIGDIPGNTAAGAAVRLWSYGVIPSTQPEWAAWLHVMATARGDRALAAAVAHSGVHLPWKATWTHWRPPGGCHWRYLEPGPVDGLVEVRWQGRPAIAGLHPWPARADIWDAATGEHLAGPWYEDIPEENHGDVSWPPGEDQGRPVPEAVGDFEDALSDEEGIHDLFLGSPPLPVGNQVILGGSGGLFAIEPAPGETFSAPRFPDLEPLSGEYASTTAITPADSPPPGPRDLIELYGARRIHAFPEHLLPDGLTDEPTRRMLIEFGLPAMSNEDGLGIYPHGDHRMSIFDEVTWPSDIDPAEEAGPFFQIGFWMGGKLVIDGPTGHVLRIPSEPGEEHLAGLPAAHSLENFLTMVALWVTGHLTKGLIDGDDEAYLIPDHVLTAHRRIDPVGAEAPAWSYAFHNP</sequence>
<accession>A0ABZ1FN90</accession>
<keyword evidence="3" id="KW-1185">Reference proteome</keyword>
<proteinExistence type="predicted"/>
<dbReference type="EMBL" id="CP109106">
    <property type="protein sequence ID" value="WSB71404.1"/>
    <property type="molecule type" value="Genomic_DNA"/>
</dbReference>
<dbReference type="Proteomes" id="UP001344251">
    <property type="component" value="Chromosome"/>
</dbReference>
<dbReference type="InterPro" id="IPR025851">
    <property type="entry name" value="SUKH-4"/>
</dbReference>
<reference evidence="2 3" key="1">
    <citation type="submission" date="2022-10" db="EMBL/GenBank/DDBJ databases">
        <title>The complete genomes of actinobacterial strains from the NBC collection.</title>
        <authorList>
            <person name="Joergensen T.S."/>
            <person name="Alvarez Arevalo M."/>
            <person name="Sterndorff E.B."/>
            <person name="Faurdal D."/>
            <person name="Vuksanovic O."/>
            <person name="Mourched A.-S."/>
            <person name="Charusanti P."/>
            <person name="Shaw S."/>
            <person name="Blin K."/>
            <person name="Weber T."/>
        </authorList>
    </citation>
    <scope>NUCLEOTIDE SEQUENCE [LARGE SCALE GENOMIC DNA]</scope>
    <source>
        <strain evidence="2 3">NBC 01774</strain>
    </source>
</reference>
<evidence type="ECO:0000313" key="3">
    <source>
        <dbReference type="Proteomes" id="UP001344251"/>
    </source>
</evidence>
<feature type="compositionally biased region" description="Basic and acidic residues" evidence="1">
    <location>
        <begin position="30"/>
        <end position="44"/>
    </location>
</feature>
<protein>
    <submittedName>
        <fullName evidence="2">SUKH-4 family immunity protein</fullName>
    </submittedName>
</protein>
<evidence type="ECO:0000313" key="2">
    <source>
        <dbReference type="EMBL" id="WSB71404.1"/>
    </source>
</evidence>
<evidence type="ECO:0000256" key="1">
    <source>
        <dbReference type="SAM" id="MobiDB-lite"/>
    </source>
</evidence>
<dbReference type="RefSeq" id="WP_326621007.1">
    <property type="nucleotide sequence ID" value="NZ_CP109106.1"/>
</dbReference>
<name>A0ABZ1FN90_9ACTN</name>
<gene>
    <name evidence="2" type="ORF">OG863_27595</name>
</gene>
<organism evidence="2 3">
    <name type="scientific">Streptomyces decoyicus</name>
    <dbReference type="NCBI Taxonomy" id="249567"/>
    <lineage>
        <taxon>Bacteria</taxon>
        <taxon>Bacillati</taxon>
        <taxon>Actinomycetota</taxon>
        <taxon>Actinomycetes</taxon>
        <taxon>Kitasatosporales</taxon>
        <taxon>Streptomycetaceae</taxon>
        <taxon>Streptomyces</taxon>
    </lineage>
</organism>
<feature type="region of interest" description="Disordered" evidence="1">
    <location>
        <begin position="30"/>
        <end position="51"/>
    </location>
</feature>
<dbReference type="Pfam" id="PF14435">
    <property type="entry name" value="SUKH-4"/>
    <property type="match status" value="1"/>
</dbReference>